<dbReference type="GO" id="GO:1990481">
    <property type="term" value="P:mRNA pseudouridine synthesis"/>
    <property type="evidence" value="ECO:0007669"/>
    <property type="project" value="TreeGrafter"/>
</dbReference>
<keyword evidence="3 5" id="KW-0819">tRNA processing</keyword>
<dbReference type="EMBL" id="QSOE01000022">
    <property type="protein sequence ID" value="RGI90101.1"/>
    <property type="molecule type" value="Genomic_DNA"/>
</dbReference>
<sequence length="350" mass="39397">MNKKKSRNQFMISGILNIKKEPGFTSHDVVAKLRGIVHQKKIGHTGTLDPDATGVLPVCLGKATKLCDIIGDWDKTYEAVLLLGRETDTEDTSGQTLKEREVTVTEEEIRDIILSFQGSYDQIPPMYSAKKVNGKKLYELARQGIVIERKPCPVTLSSIIIKKIDLPYVTFEVTCSKGTYIRSLCRDIGEKAGCGGCMAGLVRTRVSSFKIEDGFTLSEVEAMRDADTLLEHIVPVDEVFLHLPAFFVKKEGEKLLYNGNPISLSLCALDENSSISNRQLYEDLSSNEQMKMEEADTEDFGKKEKSGKDGKQYSSYTVGNRFRVYDNQKNFIGIYQLQEKKMLKPYKLFL</sequence>
<name>A0A374NTN5_9FIRM</name>
<dbReference type="InterPro" id="IPR032819">
    <property type="entry name" value="TruB_C"/>
</dbReference>
<dbReference type="GO" id="GO:0160148">
    <property type="term" value="F:tRNA pseudouridine(55) synthase activity"/>
    <property type="evidence" value="ECO:0007669"/>
    <property type="project" value="UniProtKB-EC"/>
</dbReference>
<dbReference type="InterPro" id="IPR020103">
    <property type="entry name" value="PsdUridine_synth_cat_dom_sf"/>
</dbReference>
<dbReference type="InterPro" id="IPR014780">
    <property type="entry name" value="tRNA_psdUridine_synth_TruB"/>
</dbReference>
<evidence type="ECO:0000256" key="5">
    <source>
        <dbReference type="HAMAP-Rule" id="MF_01080"/>
    </source>
</evidence>
<dbReference type="PANTHER" id="PTHR13767">
    <property type="entry name" value="TRNA-PSEUDOURIDINE SYNTHASE"/>
    <property type="match status" value="1"/>
</dbReference>
<dbReference type="CDD" id="cd02573">
    <property type="entry name" value="PseudoU_synth_EcTruB"/>
    <property type="match status" value="1"/>
</dbReference>
<evidence type="ECO:0000259" key="7">
    <source>
        <dbReference type="Pfam" id="PF01509"/>
    </source>
</evidence>
<comment type="caution">
    <text evidence="9">The sequence shown here is derived from an EMBL/GenBank/DDBJ whole genome shotgun (WGS) entry which is preliminary data.</text>
</comment>
<feature type="active site" description="Nucleophile" evidence="5">
    <location>
        <position position="49"/>
    </location>
</feature>
<evidence type="ECO:0000313" key="10">
    <source>
        <dbReference type="EMBL" id="RHN13856.1"/>
    </source>
</evidence>
<dbReference type="GO" id="GO:0031119">
    <property type="term" value="P:tRNA pseudouridine synthesis"/>
    <property type="evidence" value="ECO:0007669"/>
    <property type="project" value="UniProtKB-UniRule"/>
</dbReference>
<dbReference type="Proteomes" id="UP000262524">
    <property type="component" value="Unassembled WGS sequence"/>
</dbReference>
<comment type="similarity">
    <text evidence="2 5">Belongs to the pseudouridine synthase TruB family. Type 1 subfamily.</text>
</comment>
<evidence type="ECO:0000256" key="4">
    <source>
        <dbReference type="ARBA" id="ARBA00023235"/>
    </source>
</evidence>
<evidence type="ECO:0000259" key="8">
    <source>
        <dbReference type="Pfam" id="PF16198"/>
    </source>
</evidence>
<dbReference type="NCBIfam" id="TIGR00431">
    <property type="entry name" value="TruB"/>
    <property type="match status" value="1"/>
</dbReference>
<keyword evidence="4 5" id="KW-0413">Isomerase</keyword>
<feature type="domain" description="tRNA pseudouridylate synthase B C-terminal" evidence="8">
    <location>
        <begin position="182"/>
        <end position="239"/>
    </location>
</feature>
<feature type="domain" description="Pseudouridine synthase II N-terminal" evidence="7">
    <location>
        <begin position="34"/>
        <end position="181"/>
    </location>
</feature>
<evidence type="ECO:0000256" key="6">
    <source>
        <dbReference type="SAM" id="MobiDB-lite"/>
    </source>
</evidence>
<dbReference type="GO" id="GO:0003723">
    <property type="term" value="F:RNA binding"/>
    <property type="evidence" value="ECO:0007669"/>
    <property type="project" value="InterPro"/>
</dbReference>
<dbReference type="EC" id="5.4.99.25" evidence="5"/>
<reference evidence="11 12" key="1">
    <citation type="submission" date="2018-08" db="EMBL/GenBank/DDBJ databases">
        <title>A genome reference for cultivated species of the human gut microbiota.</title>
        <authorList>
            <person name="Zou Y."/>
            <person name="Xue W."/>
            <person name="Luo G."/>
        </authorList>
    </citation>
    <scope>NUCLEOTIDE SEQUENCE [LARGE SCALE GENOMIC DNA]</scope>
    <source>
        <strain evidence="10 12">AF31-17AC</strain>
        <strain evidence="9 11">TM10-1AC</strain>
    </source>
</reference>
<dbReference type="Proteomes" id="UP000283700">
    <property type="component" value="Unassembled WGS sequence"/>
</dbReference>
<dbReference type="Pfam" id="PF01509">
    <property type="entry name" value="TruB_N"/>
    <property type="match status" value="1"/>
</dbReference>
<dbReference type="Gene3D" id="3.30.2350.10">
    <property type="entry name" value="Pseudouridine synthase"/>
    <property type="match status" value="1"/>
</dbReference>
<evidence type="ECO:0000256" key="1">
    <source>
        <dbReference type="ARBA" id="ARBA00000385"/>
    </source>
</evidence>
<evidence type="ECO:0000313" key="9">
    <source>
        <dbReference type="EMBL" id="RGI90101.1"/>
    </source>
</evidence>
<dbReference type="InterPro" id="IPR002501">
    <property type="entry name" value="PsdUridine_synth_N"/>
</dbReference>
<evidence type="ECO:0000256" key="3">
    <source>
        <dbReference type="ARBA" id="ARBA00022694"/>
    </source>
</evidence>
<gene>
    <name evidence="5 9" type="primary">truB</name>
    <name evidence="10" type="ORF">DWZ29_06995</name>
    <name evidence="9" type="ORF">DXD91_05095</name>
</gene>
<protein>
    <recommendedName>
        <fullName evidence="5">tRNA pseudouridine synthase B</fullName>
        <ecNumber evidence="5">5.4.99.25</ecNumber>
    </recommendedName>
    <alternativeName>
        <fullName evidence="5">tRNA pseudouridine(55) synthase</fullName>
        <shortName evidence="5">Psi55 synthase</shortName>
    </alternativeName>
    <alternativeName>
        <fullName evidence="5">tRNA pseudouridylate synthase</fullName>
    </alternativeName>
    <alternativeName>
        <fullName evidence="5">tRNA-uridine isomerase</fullName>
    </alternativeName>
</protein>
<dbReference type="Pfam" id="PF16198">
    <property type="entry name" value="TruB_C_2"/>
    <property type="match status" value="1"/>
</dbReference>
<accession>A0A374NTN5</accession>
<dbReference type="EMBL" id="QRQO01000015">
    <property type="protein sequence ID" value="RHN13856.1"/>
    <property type="molecule type" value="Genomic_DNA"/>
</dbReference>
<evidence type="ECO:0000313" key="11">
    <source>
        <dbReference type="Proteomes" id="UP000262524"/>
    </source>
</evidence>
<evidence type="ECO:0000313" key="12">
    <source>
        <dbReference type="Proteomes" id="UP000283700"/>
    </source>
</evidence>
<feature type="region of interest" description="Disordered" evidence="6">
    <location>
        <begin position="286"/>
        <end position="312"/>
    </location>
</feature>
<dbReference type="HAMAP" id="MF_01080">
    <property type="entry name" value="TruB_bact"/>
    <property type="match status" value="1"/>
</dbReference>
<feature type="compositionally biased region" description="Basic and acidic residues" evidence="6">
    <location>
        <begin position="290"/>
        <end position="311"/>
    </location>
</feature>
<comment type="function">
    <text evidence="5">Responsible for synthesis of pseudouridine from uracil-55 in the psi GC loop of transfer RNAs.</text>
</comment>
<dbReference type="AlphaFoldDB" id="A0A374NTN5"/>
<comment type="catalytic activity">
    <reaction evidence="1 5">
        <text>uridine(55) in tRNA = pseudouridine(55) in tRNA</text>
        <dbReference type="Rhea" id="RHEA:42532"/>
        <dbReference type="Rhea" id="RHEA-COMP:10101"/>
        <dbReference type="Rhea" id="RHEA-COMP:10102"/>
        <dbReference type="ChEBI" id="CHEBI:65314"/>
        <dbReference type="ChEBI" id="CHEBI:65315"/>
        <dbReference type="EC" id="5.4.99.25"/>
    </reaction>
</comment>
<dbReference type="SUPFAM" id="SSF55120">
    <property type="entry name" value="Pseudouridine synthase"/>
    <property type="match status" value="1"/>
</dbReference>
<organism evidence="9 11">
    <name type="scientific">Anaerobutyricum hallii</name>
    <dbReference type="NCBI Taxonomy" id="39488"/>
    <lineage>
        <taxon>Bacteria</taxon>
        <taxon>Bacillati</taxon>
        <taxon>Bacillota</taxon>
        <taxon>Clostridia</taxon>
        <taxon>Lachnospirales</taxon>
        <taxon>Lachnospiraceae</taxon>
        <taxon>Anaerobutyricum</taxon>
    </lineage>
</organism>
<dbReference type="PANTHER" id="PTHR13767:SF2">
    <property type="entry name" value="PSEUDOURIDYLATE SYNTHASE TRUB1"/>
    <property type="match status" value="1"/>
</dbReference>
<evidence type="ECO:0000256" key="2">
    <source>
        <dbReference type="ARBA" id="ARBA00005642"/>
    </source>
</evidence>
<proteinExistence type="inferred from homology"/>